<evidence type="ECO:0000256" key="5">
    <source>
        <dbReference type="ARBA" id="ARBA00022801"/>
    </source>
</evidence>
<evidence type="ECO:0000313" key="12">
    <source>
        <dbReference type="Proteomes" id="UP000650511"/>
    </source>
</evidence>
<evidence type="ECO:0000256" key="2">
    <source>
        <dbReference type="ARBA" id="ARBA00008205"/>
    </source>
</evidence>
<keyword evidence="12" id="KW-1185">Reference proteome</keyword>
<dbReference type="Gene3D" id="3.40.50.300">
    <property type="entry name" value="P-loop containing nucleotide triphosphate hydrolases"/>
    <property type="match status" value="1"/>
</dbReference>
<evidence type="ECO:0000256" key="3">
    <source>
        <dbReference type="ARBA" id="ARBA00022723"/>
    </source>
</evidence>
<protein>
    <recommendedName>
        <fullName evidence="9">Iron-sulfur cluster carrier protein</fullName>
    </recommendedName>
</protein>
<organism evidence="11 12">
    <name type="scientific">Egicoccus halophilus</name>
    <dbReference type="NCBI Taxonomy" id="1670830"/>
    <lineage>
        <taxon>Bacteria</taxon>
        <taxon>Bacillati</taxon>
        <taxon>Actinomycetota</taxon>
        <taxon>Nitriliruptoria</taxon>
        <taxon>Egicoccales</taxon>
        <taxon>Egicoccaceae</taxon>
        <taxon>Egicoccus</taxon>
    </lineage>
</organism>
<keyword evidence="5 9" id="KW-0378">Hydrolase</keyword>
<dbReference type="GO" id="GO:0051539">
    <property type="term" value="F:4 iron, 4 sulfur cluster binding"/>
    <property type="evidence" value="ECO:0007669"/>
    <property type="project" value="TreeGrafter"/>
</dbReference>
<dbReference type="SUPFAM" id="SSF117916">
    <property type="entry name" value="Fe-S cluster assembly (FSCA) domain-like"/>
    <property type="match status" value="1"/>
</dbReference>
<dbReference type="GO" id="GO:0016226">
    <property type="term" value="P:iron-sulfur cluster assembly"/>
    <property type="evidence" value="ECO:0007669"/>
    <property type="project" value="InterPro"/>
</dbReference>
<dbReference type="InterPro" id="IPR033756">
    <property type="entry name" value="YlxH/NBP35"/>
</dbReference>
<keyword evidence="7 9" id="KW-0408">Iron</keyword>
<dbReference type="AlphaFoldDB" id="A0A8J3EV32"/>
<dbReference type="GO" id="GO:0140663">
    <property type="term" value="F:ATP-dependent FeS chaperone activity"/>
    <property type="evidence" value="ECO:0007669"/>
    <property type="project" value="InterPro"/>
</dbReference>
<dbReference type="FunFam" id="3.40.50.300:FF:000304">
    <property type="entry name" value="Iron-sulfur cluster carrier protein"/>
    <property type="match status" value="1"/>
</dbReference>
<dbReference type="Gene3D" id="3.30.300.130">
    <property type="entry name" value="Fe-S cluster assembly (FSCA)"/>
    <property type="match status" value="1"/>
</dbReference>
<dbReference type="Proteomes" id="UP000650511">
    <property type="component" value="Unassembled WGS sequence"/>
</dbReference>
<dbReference type="GO" id="GO:0046872">
    <property type="term" value="F:metal ion binding"/>
    <property type="evidence" value="ECO:0007669"/>
    <property type="project" value="UniProtKB-KW"/>
</dbReference>
<keyword evidence="8 9" id="KW-0411">Iron-sulfur</keyword>
<evidence type="ECO:0000256" key="6">
    <source>
        <dbReference type="ARBA" id="ARBA00022840"/>
    </source>
</evidence>
<comment type="caution">
    <text evidence="11">The sequence shown here is derived from an EMBL/GenBank/DDBJ whole genome shotgun (WGS) entry which is preliminary data.</text>
</comment>
<evidence type="ECO:0000256" key="9">
    <source>
        <dbReference type="HAMAP-Rule" id="MF_02040"/>
    </source>
</evidence>
<dbReference type="RefSeq" id="WP_205745436.1">
    <property type="nucleotide sequence ID" value="NZ_BMHA01000013.1"/>
</dbReference>
<evidence type="ECO:0000256" key="1">
    <source>
        <dbReference type="ARBA" id="ARBA00007352"/>
    </source>
</evidence>
<comment type="similarity">
    <text evidence="1">In the N-terminal section; belongs to the MIP18 family.</text>
</comment>
<dbReference type="GO" id="GO:0016887">
    <property type="term" value="F:ATP hydrolysis activity"/>
    <property type="evidence" value="ECO:0007669"/>
    <property type="project" value="UniProtKB-UniRule"/>
</dbReference>
<dbReference type="PANTHER" id="PTHR42961:SF2">
    <property type="entry name" value="IRON-SULFUR PROTEIN NUBPL"/>
    <property type="match status" value="1"/>
</dbReference>
<dbReference type="InterPro" id="IPR019591">
    <property type="entry name" value="Mrp/NBP35_ATP-bd"/>
</dbReference>
<dbReference type="HAMAP" id="MF_02040">
    <property type="entry name" value="Mrp_NBP35"/>
    <property type="match status" value="1"/>
</dbReference>
<accession>A0A8J3EV32</accession>
<dbReference type="Pfam" id="PF01883">
    <property type="entry name" value="FeS_assembly_P"/>
    <property type="match status" value="1"/>
</dbReference>
<dbReference type="InterPro" id="IPR044304">
    <property type="entry name" value="NUBPL-like"/>
</dbReference>
<dbReference type="InterPro" id="IPR002744">
    <property type="entry name" value="MIP18-like"/>
</dbReference>
<dbReference type="SUPFAM" id="SSF52540">
    <property type="entry name" value="P-loop containing nucleoside triphosphate hydrolases"/>
    <property type="match status" value="1"/>
</dbReference>
<dbReference type="Pfam" id="PF10609">
    <property type="entry name" value="ParA"/>
    <property type="match status" value="1"/>
</dbReference>
<dbReference type="GO" id="GO:0005524">
    <property type="term" value="F:ATP binding"/>
    <property type="evidence" value="ECO:0007669"/>
    <property type="project" value="UniProtKB-UniRule"/>
</dbReference>
<keyword evidence="4 9" id="KW-0547">Nucleotide-binding</keyword>
<comment type="similarity">
    <text evidence="2">In the C-terminal section; belongs to the Mrp/NBP35 ATP-binding proteins family.</text>
</comment>
<keyword evidence="6 9" id="KW-0067">ATP-binding</keyword>
<proteinExistence type="inferred from homology"/>
<dbReference type="CDD" id="cd02037">
    <property type="entry name" value="Mrp_NBP35"/>
    <property type="match status" value="1"/>
</dbReference>
<comment type="function">
    <text evidence="9">Binds and transfers iron-sulfur (Fe-S) clusters to target apoproteins. Can hydrolyze ATP.</text>
</comment>
<reference evidence="11" key="1">
    <citation type="journal article" date="2014" name="Int. J. Syst. Evol. Microbiol.">
        <title>Complete genome sequence of Corynebacterium casei LMG S-19264T (=DSM 44701T), isolated from a smear-ripened cheese.</title>
        <authorList>
            <consortium name="US DOE Joint Genome Institute (JGI-PGF)"/>
            <person name="Walter F."/>
            <person name="Albersmeier A."/>
            <person name="Kalinowski J."/>
            <person name="Ruckert C."/>
        </authorList>
    </citation>
    <scope>NUCLEOTIDE SEQUENCE</scope>
    <source>
        <strain evidence="11">CGMCC 1.14988</strain>
    </source>
</reference>
<gene>
    <name evidence="11" type="ORF">GCM10011354_31080</name>
</gene>
<keyword evidence="3 9" id="KW-0479">Metal-binding</keyword>
<dbReference type="InterPro" id="IPR027417">
    <property type="entry name" value="P-loop_NTPase"/>
</dbReference>
<dbReference type="InterPro" id="IPR034904">
    <property type="entry name" value="FSCA_dom_sf"/>
</dbReference>
<dbReference type="EMBL" id="BMHA01000013">
    <property type="protein sequence ID" value="GGI08837.1"/>
    <property type="molecule type" value="Genomic_DNA"/>
</dbReference>
<evidence type="ECO:0000313" key="11">
    <source>
        <dbReference type="EMBL" id="GGI08837.1"/>
    </source>
</evidence>
<comment type="similarity">
    <text evidence="9">Belongs to the Mrp/NBP35 ATP-binding proteins family.</text>
</comment>
<feature type="domain" description="MIP18 family-like" evidence="10">
    <location>
        <begin position="4"/>
        <end position="75"/>
    </location>
</feature>
<dbReference type="PANTHER" id="PTHR42961">
    <property type="entry name" value="IRON-SULFUR PROTEIN NUBPL"/>
    <property type="match status" value="1"/>
</dbReference>
<sequence>MPTKEQVLEVLATVDDPEIDKPITELGMVEEVVIEGSRVGVKIKLTVPGCPLKDRITRDVTNAVRQLPGVDDVQVAFGSMNDDERSQLSANLRAERGAANPQMDIAFASADSPTKVIAVASGKGGVGKSSVTVNLAVALAQQGHSVGVLDADIWGYSIPRMLGVSGKPVAFEGMVMPLQAHGCKVISIGFFTDPDRSVIWRGPMLHRALQQFLGDVHWGELDFLLCDLPPGTGDIAISLAQMLPNADMVVVTTPQQAAQKVALRAGKATEQTGMKVAGVIENMATFTCPDCGSTHDVFGSGGGQELADALDTDLLGRIPIDPRLREGGDAGLPLVLSNPDVPASIAVKQVAEQIASRKRSIIGRSLPLSVS</sequence>
<feature type="binding site" evidence="9">
    <location>
        <begin position="122"/>
        <end position="129"/>
    </location>
    <ligand>
        <name>ATP</name>
        <dbReference type="ChEBI" id="CHEBI:30616"/>
    </ligand>
</feature>
<comment type="subunit">
    <text evidence="9">Homodimer.</text>
</comment>
<evidence type="ECO:0000256" key="7">
    <source>
        <dbReference type="ARBA" id="ARBA00023004"/>
    </source>
</evidence>
<name>A0A8J3EV32_9ACTN</name>
<reference evidence="11" key="2">
    <citation type="submission" date="2020-09" db="EMBL/GenBank/DDBJ databases">
        <authorList>
            <person name="Sun Q."/>
            <person name="Zhou Y."/>
        </authorList>
    </citation>
    <scope>NUCLEOTIDE SEQUENCE</scope>
    <source>
        <strain evidence="11">CGMCC 1.14988</strain>
    </source>
</reference>
<evidence type="ECO:0000256" key="8">
    <source>
        <dbReference type="ARBA" id="ARBA00023014"/>
    </source>
</evidence>
<evidence type="ECO:0000259" key="10">
    <source>
        <dbReference type="Pfam" id="PF01883"/>
    </source>
</evidence>
<evidence type="ECO:0000256" key="4">
    <source>
        <dbReference type="ARBA" id="ARBA00022741"/>
    </source>
</evidence>